<feature type="region of interest" description="Disordered" evidence="3">
    <location>
        <begin position="1"/>
        <end position="20"/>
    </location>
</feature>
<dbReference type="AlphaFoldDB" id="A0A438MVJ7"/>
<keyword evidence="2" id="KW-0131">Cell cycle</keyword>
<feature type="domain" description="DNA replication factor Cdt1 C-terminal" evidence="4">
    <location>
        <begin position="339"/>
        <end position="447"/>
    </location>
</feature>
<dbReference type="Pfam" id="PF26121">
    <property type="entry name" value="HTH_CDT1"/>
    <property type="match status" value="1"/>
</dbReference>
<comment type="caution">
    <text evidence="5">The sequence shown here is derived from an EMBL/GenBank/DDBJ whole genome shotgun (WGS) entry which is preliminary data.</text>
</comment>
<evidence type="ECO:0000313" key="6">
    <source>
        <dbReference type="Proteomes" id="UP000288859"/>
    </source>
</evidence>
<dbReference type="InterPro" id="IPR032054">
    <property type="entry name" value="Cdt1_C"/>
</dbReference>
<protein>
    <recommendedName>
        <fullName evidence="4">DNA replication factor Cdt1 C-terminal domain-containing protein</fullName>
    </recommendedName>
</protein>
<evidence type="ECO:0000259" key="4">
    <source>
        <dbReference type="Pfam" id="PF16679"/>
    </source>
</evidence>
<evidence type="ECO:0000256" key="1">
    <source>
        <dbReference type="ARBA" id="ARBA00008356"/>
    </source>
</evidence>
<feature type="compositionally biased region" description="Polar residues" evidence="3">
    <location>
        <begin position="40"/>
        <end position="54"/>
    </location>
</feature>
<dbReference type="Proteomes" id="UP000288859">
    <property type="component" value="Unassembled WGS sequence"/>
</dbReference>
<accession>A0A438MVJ7</accession>
<gene>
    <name evidence="5" type="ORF">B0A52_07718</name>
</gene>
<organism evidence="5 6">
    <name type="scientific">Exophiala mesophila</name>
    <name type="common">Black yeast-like fungus</name>
    <dbReference type="NCBI Taxonomy" id="212818"/>
    <lineage>
        <taxon>Eukaryota</taxon>
        <taxon>Fungi</taxon>
        <taxon>Dikarya</taxon>
        <taxon>Ascomycota</taxon>
        <taxon>Pezizomycotina</taxon>
        <taxon>Eurotiomycetes</taxon>
        <taxon>Chaetothyriomycetidae</taxon>
        <taxon>Chaetothyriales</taxon>
        <taxon>Herpotrichiellaceae</taxon>
        <taxon>Exophiala</taxon>
    </lineage>
</organism>
<dbReference type="VEuPathDB" id="FungiDB:PV10_00750"/>
<sequence length="478" mass="52895">MAPSIQGSRVSKRQAPLRNFAKISKAVKEELTGKVFLETEVSSHSATSPDSVKSNAKRKHRCEDNQSDAETPSRRVKQAKKPRLQLPTPPDSQFGDDSSAECQLSPALQLCHLSLNTNPDKHSNLPREPCESLTNLAALHKSFLRAFTIHIAHNGTSAPADLSTLLGSVTRLWKRYAVTTEDIQRMLALYELSDRQSTTPQSFKHKSGPFKLIRTGLGDTVRHTLEFVGKEYSHRAGRPSFDENELQREYESVTGTIWAALCDQDQSWVHQDVLNFPLLAFEVGSQTQIRKDKTSAIRLELLGSSANGDRRNIAELTKKTGATSEQEKTPQALKARTLSLFDRVRAKQIANSGTATPSSKAILRQHAIGRIDQVVEIIRMKQQQKLATSFVSSLHSSPGKVRGKVSFSMNQLVYDIKSSLSVPIGEDEIRLCINILSKDVPGFWLTTFNMGSVQTVVLNGPGLSGIEVRKILSEDSMV</sequence>
<dbReference type="InterPro" id="IPR038090">
    <property type="entry name" value="Cdt1_C_WH_dom_sf"/>
</dbReference>
<proteinExistence type="inferred from homology"/>
<evidence type="ECO:0000256" key="2">
    <source>
        <dbReference type="ARBA" id="ARBA00023306"/>
    </source>
</evidence>
<dbReference type="Pfam" id="PF16679">
    <property type="entry name" value="CDT1_C"/>
    <property type="match status" value="1"/>
</dbReference>
<feature type="compositionally biased region" description="Basic residues" evidence="3">
    <location>
        <begin position="74"/>
        <end position="83"/>
    </location>
</feature>
<dbReference type="OrthoDB" id="341730at2759"/>
<evidence type="ECO:0000313" key="5">
    <source>
        <dbReference type="EMBL" id="RVX67790.1"/>
    </source>
</evidence>
<feature type="region of interest" description="Disordered" evidence="3">
    <location>
        <begin position="38"/>
        <end position="99"/>
    </location>
</feature>
<evidence type="ECO:0000256" key="3">
    <source>
        <dbReference type="SAM" id="MobiDB-lite"/>
    </source>
</evidence>
<comment type="similarity">
    <text evidence="1">Belongs to the Cdt1 family.</text>
</comment>
<dbReference type="Gene3D" id="1.10.10.1420">
    <property type="entry name" value="DNA replication factor Cdt1, C-terminal WH domain"/>
    <property type="match status" value="1"/>
</dbReference>
<reference evidence="5 6" key="1">
    <citation type="submission" date="2017-03" db="EMBL/GenBank/DDBJ databases">
        <title>Genomes of endolithic fungi from Antarctica.</title>
        <authorList>
            <person name="Coleine C."/>
            <person name="Masonjones S."/>
            <person name="Stajich J.E."/>
        </authorList>
    </citation>
    <scope>NUCLEOTIDE SEQUENCE [LARGE SCALE GENOMIC DNA]</scope>
    <source>
        <strain evidence="5 6">CCFEE 6314</strain>
    </source>
</reference>
<name>A0A438MVJ7_EXOME</name>
<dbReference type="EMBL" id="NAJM01000044">
    <property type="protein sequence ID" value="RVX67790.1"/>
    <property type="molecule type" value="Genomic_DNA"/>
</dbReference>